<dbReference type="AlphaFoldDB" id="T1BDF2"/>
<feature type="compositionally biased region" description="Acidic residues" evidence="1">
    <location>
        <begin position="14"/>
        <end position="26"/>
    </location>
</feature>
<keyword evidence="2" id="KW-0067">ATP-binding</keyword>
<keyword evidence="2" id="KW-0347">Helicase</keyword>
<comment type="caution">
    <text evidence="2">The sequence shown here is derived from an EMBL/GenBank/DDBJ whole genome shotgun (WGS) entry which is preliminary data.</text>
</comment>
<protein>
    <submittedName>
        <fullName evidence="2">Helicase domain protein</fullName>
    </submittedName>
</protein>
<dbReference type="GO" id="GO:0004386">
    <property type="term" value="F:helicase activity"/>
    <property type="evidence" value="ECO:0007669"/>
    <property type="project" value="UniProtKB-KW"/>
</dbReference>
<dbReference type="EMBL" id="AUZX01009665">
    <property type="protein sequence ID" value="EQD51074.1"/>
    <property type="molecule type" value="Genomic_DNA"/>
</dbReference>
<feature type="non-terminal residue" evidence="2">
    <location>
        <position position="104"/>
    </location>
</feature>
<reference evidence="2" key="1">
    <citation type="submission" date="2013-08" db="EMBL/GenBank/DDBJ databases">
        <authorList>
            <person name="Mendez C."/>
            <person name="Richter M."/>
            <person name="Ferrer M."/>
            <person name="Sanchez J."/>
        </authorList>
    </citation>
    <scope>NUCLEOTIDE SEQUENCE</scope>
</reference>
<proteinExistence type="predicted"/>
<keyword evidence="2" id="KW-0378">Hydrolase</keyword>
<feature type="region of interest" description="Disordered" evidence="1">
    <location>
        <begin position="1"/>
        <end position="45"/>
    </location>
</feature>
<gene>
    <name evidence="2" type="ORF">B1A_13215</name>
</gene>
<sequence length="104" mass="11094">MCWTQHTPAIAADAYDDANTEADDDTPSPAADPAPRGGNFQLAADRGLAPGWPARARDNIAAITLSKTLERSGRAPTPEEQARLLRFIGFGATELAQSCFRRPG</sequence>
<organism evidence="2">
    <name type="scientific">mine drainage metagenome</name>
    <dbReference type="NCBI Taxonomy" id="410659"/>
    <lineage>
        <taxon>unclassified sequences</taxon>
        <taxon>metagenomes</taxon>
        <taxon>ecological metagenomes</taxon>
    </lineage>
</organism>
<keyword evidence="2" id="KW-0547">Nucleotide-binding</keyword>
<name>T1BDF2_9ZZZZ</name>
<accession>T1BDF2</accession>
<reference evidence="2" key="2">
    <citation type="journal article" date="2014" name="ISME J.">
        <title>Microbial stratification in low pH oxic and suboxic macroscopic growths along an acid mine drainage.</title>
        <authorList>
            <person name="Mendez-Garcia C."/>
            <person name="Mesa V."/>
            <person name="Sprenger R.R."/>
            <person name="Richter M."/>
            <person name="Diez M.S."/>
            <person name="Solano J."/>
            <person name="Bargiela R."/>
            <person name="Golyshina O.V."/>
            <person name="Manteca A."/>
            <person name="Ramos J.L."/>
            <person name="Gallego J.R."/>
            <person name="Llorente I."/>
            <person name="Martins Dos Santos V.A."/>
            <person name="Jensen O.N."/>
            <person name="Pelaez A.I."/>
            <person name="Sanchez J."/>
            <person name="Ferrer M."/>
        </authorList>
    </citation>
    <scope>NUCLEOTIDE SEQUENCE</scope>
</reference>
<evidence type="ECO:0000313" key="2">
    <source>
        <dbReference type="EMBL" id="EQD51074.1"/>
    </source>
</evidence>
<evidence type="ECO:0000256" key="1">
    <source>
        <dbReference type="SAM" id="MobiDB-lite"/>
    </source>
</evidence>